<evidence type="ECO:0000313" key="3">
    <source>
        <dbReference type="Proteomes" id="UP000317557"/>
    </source>
</evidence>
<proteinExistence type="predicted"/>
<dbReference type="SUPFAM" id="SSF81296">
    <property type="entry name" value="E set domains"/>
    <property type="match status" value="1"/>
</dbReference>
<dbReference type="InterPro" id="IPR013783">
    <property type="entry name" value="Ig-like_fold"/>
</dbReference>
<keyword evidence="3" id="KW-1185">Reference proteome</keyword>
<dbReference type="EMBL" id="FXTP01000004">
    <property type="protein sequence ID" value="SMO54518.1"/>
    <property type="molecule type" value="Genomic_DNA"/>
</dbReference>
<gene>
    <name evidence="2" type="ORF">SAMN06265219_104166</name>
</gene>
<feature type="domain" description="Type 9 secretion system plug protein N-terminal" evidence="1">
    <location>
        <begin position="12"/>
        <end position="134"/>
    </location>
</feature>
<evidence type="ECO:0000259" key="1">
    <source>
        <dbReference type="Pfam" id="PF17116"/>
    </source>
</evidence>
<organism evidence="2 3">
    <name type="scientific">Gracilimonas mengyeensis</name>
    <dbReference type="NCBI Taxonomy" id="1302730"/>
    <lineage>
        <taxon>Bacteria</taxon>
        <taxon>Pseudomonadati</taxon>
        <taxon>Balneolota</taxon>
        <taxon>Balneolia</taxon>
        <taxon>Balneolales</taxon>
        <taxon>Balneolaceae</taxon>
        <taxon>Gracilimonas</taxon>
    </lineage>
</organism>
<dbReference type="InterPro" id="IPR031345">
    <property type="entry name" value="T9SS_Plug_N"/>
</dbReference>
<dbReference type="Proteomes" id="UP000317557">
    <property type="component" value="Unassembled WGS sequence"/>
</dbReference>
<dbReference type="Pfam" id="PF17116">
    <property type="entry name" value="T9SS_plug_1st"/>
    <property type="match status" value="1"/>
</dbReference>
<evidence type="ECO:0000313" key="2">
    <source>
        <dbReference type="EMBL" id="SMO54518.1"/>
    </source>
</evidence>
<dbReference type="AlphaFoldDB" id="A0A521C524"/>
<reference evidence="2 3" key="1">
    <citation type="submission" date="2017-05" db="EMBL/GenBank/DDBJ databases">
        <authorList>
            <person name="Varghese N."/>
            <person name="Submissions S."/>
        </authorList>
    </citation>
    <scope>NUCLEOTIDE SEQUENCE [LARGE SCALE GENOMIC DNA]</scope>
    <source>
        <strain evidence="2 3">DSM 21985</strain>
    </source>
</reference>
<dbReference type="InterPro" id="IPR014756">
    <property type="entry name" value="Ig_E-set"/>
</dbReference>
<dbReference type="Gene3D" id="2.60.40.10">
    <property type="entry name" value="Immunoglobulins"/>
    <property type="match status" value="1"/>
</dbReference>
<protein>
    <recommendedName>
        <fullName evidence="1">Type 9 secretion system plug protein N-terminal domain-containing protein</fullName>
    </recommendedName>
</protein>
<sequence length="389" mass="45127">MVPGQLPAPQSIQSVQLYRKGNPTNPPVLRLDGSQSLVLAFDELSDLSGQFRVTFTHHNRDWSLSSLPSNWHMEGRNELIIGGGERNRLAAPVYHHYKAEFPGDGINFTVSGNYMVHISDFATGTRLFSLPFFVTENKGNIRSWVDTKYNAGERYNALDRPFSEFIYPDSIETPEFYLSFYFAQNRFWGDIRQSENYDFSDDEHAEFHLSERKAYPANYDFITLNMDELSANGQKIIDYQPDITPPRIILREDVLNFTSTPSIGWGTNVALPETSRDARYAQVRFRFTDGGRFTERQGVYLVGDFNQWLLSEDNKLSYNQESGYWEATSLIKEGSYTYKYAIKDGQEVDDLTLSDTITRQNQEYTSFVFYRDPDMQYDRLLYVNFFYSE</sequence>
<name>A0A521C524_9BACT</name>
<accession>A0A521C524</accession>